<organism evidence="3 4">
    <name type="scientific">Syncephalis pseudoplumigaleata</name>
    <dbReference type="NCBI Taxonomy" id="1712513"/>
    <lineage>
        <taxon>Eukaryota</taxon>
        <taxon>Fungi</taxon>
        <taxon>Fungi incertae sedis</taxon>
        <taxon>Zoopagomycota</taxon>
        <taxon>Zoopagomycotina</taxon>
        <taxon>Zoopagomycetes</taxon>
        <taxon>Zoopagales</taxon>
        <taxon>Piptocephalidaceae</taxon>
        <taxon>Syncephalis</taxon>
    </lineage>
</organism>
<feature type="non-terminal residue" evidence="3">
    <location>
        <position position="188"/>
    </location>
</feature>
<evidence type="ECO:0000259" key="2">
    <source>
        <dbReference type="Pfam" id="PF00135"/>
    </source>
</evidence>
<dbReference type="Proteomes" id="UP000278143">
    <property type="component" value="Unassembled WGS sequence"/>
</dbReference>
<name>A0A4P9YW28_9FUNG</name>
<proteinExistence type="predicted"/>
<dbReference type="OrthoDB" id="408631at2759"/>
<keyword evidence="4" id="KW-1185">Reference proteome</keyword>
<sequence>TDGDGDASIPFAEPPVGPYRFRKPQPARSWQGIRDATKSTPACPQLMPTLRQSEDCLHLDIYTPSMNRIRQLSHKLPVIVWIFPGSHKNMLDMYDGSYLAETHEQIIVSINHRLGPFGFISAEGADTNVGLFDQREALRWIARNIKYFHGDPDNITIMGESSGAYSVLAHMAAREKQPGLFHKAIVMS</sequence>
<dbReference type="AlphaFoldDB" id="A0A4P9YW28"/>
<feature type="domain" description="Carboxylesterase type B" evidence="2">
    <location>
        <begin position="8"/>
        <end position="188"/>
    </location>
</feature>
<dbReference type="InterPro" id="IPR050309">
    <property type="entry name" value="Type-B_Carboxylest/Lipase"/>
</dbReference>
<dbReference type="PANTHER" id="PTHR11559">
    <property type="entry name" value="CARBOXYLESTERASE"/>
    <property type="match status" value="1"/>
</dbReference>
<dbReference type="Gene3D" id="3.40.50.1820">
    <property type="entry name" value="alpha/beta hydrolase"/>
    <property type="match status" value="1"/>
</dbReference>
<evidence type="ECO:0000256" key="1">
    <source>
        <dbReference type="SAM" id="MobiDB-lite"/>
    </source>
</evidence>
<evidence type="ECO:0000313" key="3">
    <source>
        <dbReference type="EMBL" id="RKP24035.1"/>
    </source>
</evidence>
<dbReference type="InterPro" id="IPR002018">
    <property type="entry name" value="CarbesteraseB"/>
</dbReference>
<feature type="region of interest" description="Disordered" evidence="1">
    <location>
        <begin position="1"/>
        <end position="42"/>
    </location>
</feature>
<evidence type="ECO:0000313" key="4">
    <source>
        <dbReference type="Proteomes" id="UP000278143"/>
    </source>
</evidence>
<accession>A0A4P9YW28</accession>
<gene>
    <name evidence="3" type="ORF">SYNPS1DRAFT_1612</name>
</gene>
<dbReference type="Pfam" id="PF00135">
    <property type="entry name" value="COesterase"/>
    <property type="match status" value="1"/>
</dbReference>
<dbReference type="SUPFAM" id="SSF53474">
    <property type="entry name" value="alpha/beta-Hydrolases"/>
    <property type="match status" value="1"/>
</dbReference>
<dbReference type="InterPro" id="IPR029058">
    <property type="entry name" value="AB_hydrolase_fold"/>
</dbReference>
<feature type="non-terminal residue" evidence="3">
    <location>
        <position position="1"/>
    </location>
</feature>
<dbReference type="EMBL" id="KZ990492">
    <property type="protein sequence ID" value="RKP24035.1"/>
    <property type="molecule type" value="Genomic_DNA"/>
</dbReference>
<protein>
    <submittedName>
        <fullName evidence="3">Carboxylesterase</fullName>
    </submittedName>
</protein>
<reference evidence="4" key="1">
    <citation type="journal article" date="2018" name="Nat. Microbiol.">
        <title>Leveraging single-cell genomics to expand the fungal tree of life.</title>
        <authorList>
            <person name="Ahrendt S.R."/>
            <person name="Quandt C.A."/>
            <person name="Ciobanu D."/>
            <person name="Clum A."/>
            <person name="Salamov A."/>
            <person name="Andreopoulos B."/>
            <person name="Cheng J.F."/>
            <person name="Woyke T."/>
            <person name="Pelin A."/>
            <person name="Henrissat B."/>
            <person name="Reynolds N.K."/>
            <person name="Benny G.L."/>
            <person name="Smith M.E."/>
            <person name="James T.Y."/>
            <person name="Grigoriev I.V."/>
        </authorList>
    </citation>
    <scope>NUCLEOTIDE SEQUENCE [LARGE SCALE GENOMIC DNA]</scope>
    <source>
        <strain evidence="4">Benny S71-1</strain>
    </source>
</reference>